<dbReference type="EMBL" id="JAVDPY010000001">
    <property type="protein sequence ID" value="MDR6332361.1"/>
    <property type="molecule type" value="Genomic_DNA"/>
</dbReference>
<organism evidence="1 3">
    <name type="scientific">Xanthobacter flavus</name>
    <dbReference type="NCBI Taxonomy" id="281"/>
    <lineage>
        <taxon>Bacteria</taxon>
        <taxon>Pseudomonadati</taxon>
        <taxon>Pseudomonadota</taxon>
        <taxon>Alphaproteobacteria</taxon>
        <taxon>Hyphomicrobiales</taxon>
        <taxon>Xanthobacteraceae</taxon>
        <taxon>Xanthobacter</taxon>
    </lineage>
</organism>
<evidence type="ECO:0000313" key="2">
    <source>
        <dbReference type="EMBL" id="MDR6332361.1"/>
    </source>
</evidence>
<accession>A0A9W6CLK8</accession>
<evidence type="ECO:0000313" key="4">
    <source>
        <dbReference type="Proteomes" id="UP001245370"/>
    </source>
</evidence>
<reference evidence="1" key="1">
    <citation type="submission" date="2022-12" db="EMBL/GenBank/DDBJ databases">
        <title>Reference genome sequencing for broad-spectrum identification of bacterial and archaeal isolates by mass spectrometry.</title>
        <authorList>
            <person name="Sekiguchi Y."/>
            <person name="Tourlousse D.M."/>
        </authorList>
    </citation>
    <scope>NUCLEOTIDE SEQUENCE</scope>
    <source>
        <strain evidence="1">301</strain>
    </source>
</reference>
<keyword evidence="4" id="KW-1185">Reference proteome</keyword>
<dbReference type="EMBL" id="BSDO01000002">
    <property type="protein sequence ID" value="GLI21890.1"/>
    <property type="molecule type" value="Genomic_DNA"/>
</dbReference>
<reference evidence="2 4" key="2">
    <citation type="submission" date="2023-07" db="EMBL/GenBank/DDBJ databases">
        <title>Genomic Encyclopedia of Type Strains, Phase IV (KMG-IV): sequencing the most valuable type-strain genomes for metagenomic binning, comparative biology and taxonomic classification.</title>
        <authorList>
            <person name="Goeker M."/>
        </authorList>
    </citation>
    <scope>NUCLEOTIDE SEQUENCE [LARGE SCALE GENOMIC DNA]</scope>
    <source>
        <strain evidence="2 4">DSM 338</strain>
    </source>
</reference>
<evidence type="ECO:0000313" key="1">
    <source>
        <dbReference type="EMBL" id="GLI21890.1"/>
    </source>
</evidence>
<protein>
    <submittedName>
        <fullName evidence="1">Uncharacterized protein</fullName>
    </submittedName>
</protein>
<dbReference type="GeneID" id="95762355"/>
<proteinExistence type="predicted"/>
<gene>
    <name evidence="2" type="ORF">GGQ86_000808</name>
    <name evidence="1" type="ORF">XFLAVUS301_15640</name>
</gene>
<comment type="caution">
    <text evidence="1">The sequence shown here is derived from an EMBL/GenBank/DDBJ whole genome shotgun (WGS) entry which is preliminary data.</text>
</comment>
<dbReference type="Proteomes" id="UP001245370">
    <property type="component" value="Unassembled WGS sequence"/>
</dbReference>
<dbReference type="SUPFAM" id="SSF56235">
    <property type="entry name" value="N-terminal nucleophile aminohydrolases (Ntn hydrolases)"/>
    <property type="match status" value="1"/>
</dbReference>
<sequence>MAADRAVTSTHGMLAGGVAKITRTSAGWLVGACGHLSAMAGVREWAEALLHMGDEFVPPRGNLTDMDAIFVSPTGRVHYFDGHGFPVEVTGEYFAVGGGEPYAMGAMAVGADAIQAVQAACMLGAGLGGGIDVVRLTGA</sequence>
<dbReference type="Proteomes" id="UP001144397">
    <property type="component" value="Unassembled WGS sequence"/>
</dbReference>
<name>A0A9W6CLK8_XANFL</name>
<evidence type="ECO:0000313" key="3">
    <source>
        <dbReference type="Proteomes" id="UP001144397"/>
    </source>
</evidence>
<dbReference type="InterPro" id="IPR029055">
    <property type="entry name" value="Ntn_hydrolases_N"/>
</dbReference>
<dbReference type="RefSeq" id="WP_281806824.1">
    <property type="nucleotide sequence ID" value="NZ_BSDO01000002.1"/>
</dbReference>
<dbReference type="AlphaFoldDB" id="A0A9W6CLK8"/>